<dbReference type="Proteomes" id="UP001209885">
    <property type="component" value="Unassembled WGS sequence"/>
</dbReference>
<accession>A0ABT3RP81</accession>
<reference evidence="2 3" key="1">
    <citation type="submission" date="2022-11" db="EMBL/GenBank/DDBJ databases">
        <title>The characterization of three novel Bacteroidetes species and genomic analysis of their roles in tidal elemental geochemical cycles.</title>
        <authorList>
            <person name="Ma K."/>
        </authorList>
    </citation>
    <scope>NUCLEOTIDE SEQUENCE [LARGE SCALE GENOMIC DNA]</scope>
    <source>
        <strain evidence="2 3">M17</strain>
    </source>
</reference>
<name>A0ABT3RP81_9BACT</name>
<feature type="transmembrane region" description="Helical" evidence="1">
    <location>
        <begin position="85"/>
        <end position="105"/>
    </location>
</feature>
<dbReference type="RefSeq" id="WP_266055721.1">
    <property type="nucleotide sequence ID" value="NZ_JAPFQN010000003.1"/>
</dbReference>
<protein>
    <submittedName>
        <fullName evidence="2">Uncharacterized protein</fullName>
    </submittedName>
</protein>
<sequence>MTARKSILIAAAVIVVNLLLGHFFASTGIMMTPVALIIATVLVVLNTKNLRPISMTLTIIGLIIIHDIGLKLYAGGTHDRQGLGWIHLMLIIGLIPSYILLIGGVIRNKKAPLAEKIISIVIFPLILAGHLYLFSDLGLGRHYWYDWN</sequence>
<evidence type="ECO:0000313" key="3">
    <source>
        <dbReference type="Proteomes" id="UP001209885"/>
    </source>
</evidence>
<keyword evidence="1" id="KW-1133">Transmembrane helix</keyword>
<feature type="transmembrane region" description="Helical" evidence="1">
    <location>
        <begin position="53"/>
        <end position="73"/>
    </location>
</feature>
<keyword evidence="1" id="KW-0812">Transmembrane</keyword>
<dbReference type="EMBL" id="JAPFQN010000003">
    <property type="protein sequence ID" value="MCX2743343.1"/>
    <property type="molecule type" value="Genomic_DNA"/>
</dbReference>
<feature type="transmembrane region" description="Helical" evidence="1">
    <location>
        <begin position="7"/>
        <end position="24"/>
    </location>
</feature>
<proteinExistence type="predicted"/>
<keyword evidence="3" id="KW-1185">Reference proteome</keyword>
<evidence type="ECO:0000256" key="1">
    <source>
        <dbReference type="SAM" id="Phobius"/>
    </source>
</evidence>
<organism evidence="2 3">
    <name type="scientific">Mangrovivirga halotolerans</name>
    <dbReference type="NCBI Taxonomy" id="2993936"/>
    <lineage>
        <taxon>Bacteria</taxon>
        <taxon>Pseudomonadati</taxon>
        <taxon>Bacteroidota</taxon>
        <taxon>Cytophagia</taxon>
        <taxon>Cytophagales</taxon>
        <taxon>Mangrovivirgaceae</taxon>
        <taxon>Mangrovivirga</taxon>
    </lineage>
</organism>
<feature type="transmembrane region" description="Helical" evidence="1">
    <location>
        <begin position="30"/>
        <end position="46"/>
    </location>
</feature>
<comment type="caution">
    <text evidence="2">The sequence shown here is derived from an EMBL/GenBank/DDBJ whole genome shotgun (WGS) entry which is preliminary data.</text>
</comment>
<evidence type="ECO:0000313" key="2">
    <source>
        <dbReference type="EMBL" id="MCX2743343.1"/>
    </source>
</evidence>
<gene>
    <name evidence="2" type="ORF">OO013_05670</name>
</gene>
<keyword evidence="1" id="KW-0472">Membrane</keyword>
<feature type="transmembrane region" description="Helical" evidence="1">
    <location>
        <begin position="117"/>
        <end position="135"/>
    </location>
</feature>